<gene>
    <name evidence="5" type="ORF">SHJJP9002_000843</name>
</gene>
<evidence type="ECO:0000256" key="2">
    <source>
        <dbReference type="ARBA" id="ARBA00022801"/>
    </source>
</evidence>
<dbReference type="InterPro" id="IPR014015">
    <property type="entry name" value="Helicase_SF3_DNA-vir"/>
</dbReference>
<evidence type="ECO:0000256" key="3">
    <source>
        <dbReference type="ARBA" id="ARBA00022840"/>
    </source>
</evidence>
<dbReference type="InterPro" id="IPR027417">
    <property type="entry name" value="P-loop_NTPase"/>
</dbReference>
<keyword evidence="2" id="KW-0378">Hydrolase</keyword>
<keyword evidence="3" id="KW-0067">ATP-binding</keyword>
<feature type="domain" description="SF3 helicase" evidence="4">
    <location>
        <begin position="326"/>
        <end position="487"/>
    </location>
</feature>
<dbReference type="RefSeq" id="WP_341636873.1">
    <property type="nucleotide sequence ID" value="NZ_CP133006.1"/>
</dbReference>
<evidence type="ECO:0000256" key="1">
    <source>
        <dbReference type="ARBA" id="ARBA00022741"/>
    </source>
</evidence>
<dbReference type="PROSITE" id="PS51206">
    <property type="entry name" value="SF3_HELICASE_1"/>
    <property type="match status" value="1"/>
</dbReference>
<dbReference type="PANTHER" id="PTHR35372:SF2">
    <property type="entry name" value="SF3 HELICASE DOMAIN-CONTAINING PROTEIN"/>
    <property type="match status" value="1"/>
</dbReference>
<dbReference type="EMBL" id="CP133006">
    <property type="protein sequence ID" value="WZG08941.1"/>
    <property type="molecule type" value="Genomic_DNA"/>
</dbReference>
<evidence type="ECO:0000259" key="4">
    <source>
        <dbReference type="PROSITE" id="PS51206"/>
    </source>
</evidence>
<dbReference type="Proteomes" id="UP001468345">
    <property type="component" value="Chromosome"/>
</dbReference>
<dbReference type="InterPro" id="IPR006500">
    <property type="entry name" value="Helicase_put_C_phage/plasmid"/>
</dbReference>
<dbReference type="InterPro" id="IPR045455">
    <property type="entry name" value="NrS-1_pol-like_helicase"/>
</dbReference>
<dbReference type="NCBIfam" id="TIGR01613">
    <property type="entry name" value="primase_Cterm"/>
    <property type="match status" value="1"/>
</dbReference>
<sequence length="603" mass="70033">MYIEYEKNKKFARKGADISDSHESFNDAGYILTDNDLIIDIDHLDKEKVRTILKIFDIKTQAVETERGHHLYFNKPLGFKGAQGIAPIGFKVEYKHVKNTKDITIKRNGKIRKINNSGIREDLPFIFSNELRKLGDMTDVDEGDGRNNKLFKHKMKLNNHPDTNKILTFINEHLFDEPLDQSEFETVARKQVIADDKLTPHDVAQQVVNMTKPVEFAGGIYYRDENDSYIYDDNEYKKVIYKISTNKDPYFINKVFDTVKLEVKKLNEDAEFPVKFNNGILENGAFTEVQYKEFTPFVIDATYNEDAEPVQMVDDYLNNLTDGDYEYRQLIEEILGYTLETKAARIKLLAKFFIFIGKGGEGKGTLLSIIRELLGSRNVSSLSMKNMADKTYFPSLKGTLANLGDDLEDEAINNEQMKIIKNITTADEVTMREMYKSAVSIQLKTTLIFTSNHMIKSFEKGNSFKRRIVWCPMFSKPKSADDQFINKITSDEAIDYWVKLMIEGYMRLYNNGEFTTCEKLKKYNEMYHEENNNTLQFCEENHIADFLDGVPGTVKQHYEAWCNEQAYEPLSMKRLNESLKEFFEIEPKKTTVNGKQCRKYRKI</sequence>
<keyword evidence="1" id="KW-0547">Nucleotide-binding</keyword>
<keyword evidence="6" id="KW-1185">Reference proteome</keyword>
<dbReference type="InterPro" id="IPR051620">
    <property type="entry name" value="ORF904-like_C"/>
</dbReference>
<evidence type="ECO:0000313" key="5">
    <source>
        <dbReference type="EMBL" id="WZG08941.1"/>
    </source>
</evidence>
<organism evidence="5 6">
    <name type="scientific">Staphylococcus casei</name>
    <dbReference type="NCBI Taxonomy" id="201828"/>
    <lineage>
        <taxon>Bacteria</taxon>
        <taxon>Bacillati</taxon>
        <taxon>Bacillota</taxon>
        <taxon>Bacilli</taxon>
        <taxon>Bacillales</taxon>
        <taxon>Staphylococcaceae</taxon>
        <taxon>Staphylococcus</taxon>
    </lineage>
</organism>
<name>A0ABZ2WA79_9STAP</name>
<reference evidence="5 6" key="1">
    <citation type="journal article" date="2024" name="ISME J.">
        <title>Staphylococcus epidermidis bacteriocin A37 kills natural competitors with a unique mechanism of action.</title>
        <authorList>
            <person name="Puls J.S."/>
            <person name="Winnerling B."/>
            <person name="Power J.J."/>
            <person name="Kruger A.M."/>
            <person name="Brajtenbach D."/>
            <person name="Johnson M."/>
            <person name="Bilici K."/>
            <person name="Camus L."/>
            <person name="Fliesswasser T."/>
            <person name="Schneider T."/>
            <person name="Sahl H.G."/>
            <person name="Ghosal D."/>
            <person name="Kubitscheck U."/>
            <person name="Heilbronner S."/>
            <person name="Grein F."/>
        </authorList>
    </citation>
    <scope>NUCLEOTIDE SEQUENCE [LARGE SCALE GENOMIC DNA]</scope>
    <source>
        <strain evidence="5 6">SCK7</strain>
    </source>
</reference>
<proteinExistence type="predicted"/>
<protein>
    <submittedName>
        <fullName evidence="5">Phage/plasmid primase, P4 family</fullName>
    </submittedName>
</protein>
<dbReference type="SUPFAM" id="SSF52540">
    <property type="entry name" value="P-loop containing nucleoside triphosphate hydrolases"/>
    <property type="match status" value="1"/>
</dbReference>
<dbReference type="PANTHER" id="PTHR35372">
    <property type="entry name" value="ATP BINDING PROTEIN-RELATED"/>
    <property type="match status" value="1"/>
</dbReference>
<evidence type="ECO:0000313" key="6">
    <source>
        <dbReference type="Proteomes" id="UP001468345"/>
    </source>
</evidence>
<dbReference type="Gene3D" id="3.40.50.300">
    <property type="entry name" value="P-loop containing nucleotide triphosphate hydrolases"/>
    <property type="match status" value="1"/>
</dbReference>
<dbReference type="Pfam" id="PF19263">
    <property type="entry name" value="DUF5906"/>
    <property type="match status" value="1"/>
</dbReference>
<accession>A0ABZ2WA79</accession>